<dbReference type="RefSeq" id="XP_022725352.1">
    <property type="nucleotide sequence ID" value="XM_022869617.1"/>
</dbReference>
<proteinExistence type="predicted"/>
<feature type="domain" description="Amidase" evidence="1">
    <location>
        <begin position="168"/>
        <end position="312"/>
    </location>
</feature>
<accession>A0A6P5XCI8</accession>
<evidence type="ECO:0000313" key="3">
    <source>
        <dbReference type="RefSeq" id="XP_022725352.1"/>
    </source>
</evidence>
<dbReference type="Gene3D" id="3.90.1300.10">
    <property type="entry name" value="Amidase signature (AS) domain"/>
    <property type="match status" value="2"/>
</dbReference>
<feature type="domain" description="Amidase" evidence="1">
    <location>
        <begin position="439"/>
        <end position="542"/>
    </location>
</feature>
<dbReference type="Pfam" id="PF01425">
    <property type="entry name" value="Amidase"/>
    <property type="match status" value="3"/>
</dbReference>
<dbReference type="PANTHER" id="PTHR11895:SF156">
    <property type="entry name" value="FATTY ACID AMIDE HYDROLASE"/>
    <property type="match status" value="1"/>
</dbReference>
<organism evidence="2 3">
    <name type="scientific">Durio zibethinus</name>
    <name type="common">Durian</name>
    <dbReference type="NCBI Taxonomy" id="66656"/>
    <lineage>
        <taxon>Eukaryota</taxon>
        <taxon>Viridiplantae</taxon>
        <taxon>Streptophyta</taxon>
        <taxon>Embryophyta</taxon>
        <taxon>Tracheophyta</taxon>
        <taxon>Spermatophyta</taxon>
        <taxon>Magnoliopsida</taxon>
        <taxon>eudicotyledons</taxon>
        <taxon>Gunneridae</taxon>
        <taxon>Pentapetalae</taxon>
        <taxon>rosids</taxon>
        <taxon>malvids</taxon>
        <taxon>Malvales</taxon>
        <taxon>Malvaceae</taxon>
        <taxon>Helicteroideae</taxon>
        <taxon>Durio</taxon>
    </lineage>
</organism>
<dbReference type="InterPro" id="IPR023631">
    <property type="entry name" value="Amidase_dom"/>
</dbReference>
<reference evidence="3" key="1">
    <citation type="submission" date="2025-08" db="UniProtKB">
        <authorList>
            <consortium name="RefSeq"/>
        </authorList>
    </citation>
    <scope>IDENTIFICATION</scope>
    <source>
        <tissue evidence="3">Fruit stalk</tissue>
    </source>
</reference>
<sequence>MGKKRVMVPAEKLDLSTVKYEHEVIKAPHLTGLMLKLFVRIIEAPVIGSLIISLLKKQNKIVEMLQNTVIPEAPMFKPEFPPQEAEPSVVIVDEEGKPEDRVESALKCLPHYDPASCWSGDSLPSFRYWKIRDYAYAYRSKLVTPSMVAEQIISVIEECNYHKPPTPLLVSFDAEEIRKQAAASTQRFEEGTVAASHAGNPLSILDGIFLAIKDDIDCYPHPSKGATTWMHEVRSVEKDAVCVSRLRSCGAIFIGKANMHELGMGTTGNNPNYGTTRNPHAPERYTGGSSSGPAALVASGLCSAALGTDGGGCKSYYLSWSLVYFIYNILMFCGLLKTKAGSVRIPSSLCGVVGLKTTYGRTSMRGLPLVCQFCLHLRMKTLWDHCDWGSIQSGLTMYIQLISRMSVKMFSTFCRKAMDVKKGVKLTYDTRTSMALFRTFSASDYVAAQCLRRRIMHHHMEIFKKVDVIVTPTTGMTAPKIPPSALKDGETDMQVAGYLMRFIIAGNLLGLPAITVPVGYDKQGLPIGLQLIGRPWGEATILRLASAVEELCAKSVKKPASFYDVLKTK</sequence>
<dbReference type="PANTHER" id="PTHR11895">
    <property type="entry name" value="TRANSAMIDASE"/>
    <property type="match status" value="1"/>
</dbReference>
<dbReference type="Proteomes" id="UP000515121">
    <property type="component" value="Unplaced"/>
</dbReference>
<dbReference type="GO" id="GO:0070291">
    <property type="term" value="P:N-acylethanolamine metabolic process"/>
    <property type="evidence" value="ECO:0007669"/>
    <property type="project" value="TreeGrafter"/>
</dbReference>
<dbReference type="AlphaFoldDB" id="A0A6P5XCI8"/>
<feature type="domain" description="Amidase" evidence="1">
    <location>
        <begin position="340"/>
        <end position="368"/>
    </location>
</feature>
<gene>
    <name evidence="3" type="primary">LOC111281865</name>
</gene>
<protein>
    <submittedName>
        <fullName evidence="3">Fatty acid amide hydrolase isoform X6</fullName>
    </submittedName>
</protein>
<dbReference type="InterPro" id="IPR036928">
    <property type="entry name" value="AS_sf"/>
</dbReference>
<name>A0A6P5XCI8_DURZI</name>
<dbReference type="GO" id="GO:0016020">
    <property type="term" value="C:membrane"/>
    <property type="evidence" value="ECO:0007669"/>
    <property type="project" value="TreeGrafter"/>
</dbReference>
<evidence type="ECO:0000259" key="1">
    <source>
        <dbReference type="Pfam" id="PF01425"/>
    </source>
</evidence>
<evidence type="ECO:0000313" key="2">
    <source>
        <dbReference type="Proteomes" id="UP000515121"/>
    </source>
</evidence>
<dbReference type="SUPFAM" id="SSF75304">
    <property type="entry name" value="Amidase signature (AS) enzymes"/>
    <property type="match status" value="2"/>
</dbReference>
<dbReference type="GeneID" id="111281865"/>
<dbReference type="GO" id="GO:0047412">
    <property type="term" value="F:N-(long-chain-acyl)ethanolamine deacylase activity"/>
    <property type="evidence" value="ECO:0007669"/>
    <property type="project" value="TreeGrafter"/>
</dbReference>
<keyword evidence="3" id="KW-0378">Hydrolase</keyword>
<keyword evidence="2" id="KW-1185">Reference proteome</keyword>
<dbReference type="InterPro" id="IPR000120">
    <property type="entry name" value="Amidase"/>
</dbReference>